<evidence type="ECO:0000313" key="2">
    <source>
        <dbReference type="Proteomes" id="UP000323917"/>
    </source>
</evidence>
<dbReference type="AlphaFoldDB" id="A0A5B9QQK3"/>
<gene>
    <name evidence="1" type="ORF">Pr1d_37150</name>
</gene>
<evidence type="ECO:0008006" key="3">
    <source>
        <dbReference type="Google" id="ProtNLM"/>
    </source>
</evidence>
<dbReference type="Proteomes" id="UP000323917">
    <property type="component" value="Chromosome"/>
</dbReference>
<keyword evidence="2" id="KW-1185">Reference proteome</keyword>
<dbReference type="RefSeq" id="WP_148074748.1">
    <property type="nucleotide sequence ID" value="NZ_CP042913.1"/>
</dbReference>
<dbReference type="OrthoDB" id="279237at2"/>
<evidence type="ECO:0000313" key="1">
    <source>
        <dbReference type="EMBL" id="QEG36401.1"/>
    </source>
</evidence>
<sequence>MDIPGYHKEASLLQSALDRRLQNYMAAGGAGALLASQVEAAVVSNTTPQAIGINQEVDIDFNMDGQVDFQIDHDRVDLNGTILDYLQIDKNDVSSAANPLPIDNFAPFPLNGTVQNGDSQYLAFTNSFDDLGGYAVGLRAGDMIGATGASSDSLVAGTVWDFQEGTGFLGGSTTIRANRLIDEDQGQIDINEGTAVTLPFGQQPEFPDLDDFTGNNGEERFVGVRVDLNDATSGFNTMPDQWWYGWIGIQIDNDADATGTVTGWAYETTPGVAIEAGDIGTPIGQPGDFDGDNDVDGADFLFWQRGNTTPPLDPAALTQWQSNYGTPLLANATAIPEPGSLLTAAVGGFCLLSGFAARRLFPGRCPKQ</sequence>
<accession>A0A5B9QQK3</accession>
<reference evidence="1 2" key="1">
    <citation type="submission" date="2019-08" db="EMBL/GenBank/DDBJ databases">
        <title>Deep-cultivation of Planctomycetes and their phenomic and genomic characterization uncovers novel biology.</title>
        <authorList>
            <person name="Wiegand S."/>
            <person name="Jogler M."/>
            <person name="Boedeker C."/>
            <person name="Pinto D."/>
            <person name="Vollmers J."/>
            <person name="Rivas-Marin E."/>
            <person name="Kohn T."/>
            <person name="Peeters S.H."/>
            <person name="Heuer A."/>
            <person name="Rast P."/>
            <person name="Oberbeckmann S."/>
            <person name="Bunk B."/>
            <person name="Jeske O."/>
            <person name="Meyerdierks A."/>
            <person name="Storesund J.E."/>
            <person name="Kallscheuer N."/>
            <person name="Luecker S."/>
            <person name="Lage O.M."/>
            <person name="Pohl T."/>
            <person name="Merkel B.J."/>
            <person name="Hornburger P."/>
            <person name="Mueller R.-W."/>
            <person name="Bruemmer F."/>
            <person name="Labrenz M."/>
            <person name="Spormann A.M."/>
            <person name="Op den Camp H."/>
            <person name="Overmann J."/>
            <person name="Amann R."/>
            <person name="Jetten M.S.M."/>
            <person name="Mascher T."/>
            <person name="Medema M.H."/>
            <person name="Devos D.P."/>
            <person name="Kaster A.-K."/>
            <person name="Ovreas L."/>
            <person name="Rohde M."/>
            <person name="Galperin M.Y."/>
            <person name="Jogler C."/>
        </authorList>
    </citation>
    <scope>NUCLEOTIDE SEQUENCE [LARGE SCALE GENOMIC DNA]</scope>
    <source>
        <strain evidence="1 2">Pr1d</strain>
    </source>
</reference>
<organism evidence="1 2">
    <name type="scientific">Bythopirellula goksoeyrii</name>
    <dbReference type="NCBI Taxonomy" id="1400387"/>
    <lineage>
        <taxon>Bacteria</taxon>
        <taxon>Pseudomonadati</taxon>
        <taxon>Planctomycetota</taxon>
        <taxon>Planctomycetia</taxon>
        <taxon>Pirellulales</taxon>
        <taxon>Lacipirellulaceae</taxon>
        <taxon>Bythopirellula</taxon>
    </lineage>
</organism>
<protein>
    <recommendedName>
        <fullName evidence="3">PEP-CTERM protein-sorting domain-containing protein</fullName>
    </recommendedName>
</protein>
<dbReference type="EMBL" id="CP042913">
    <property type="protein sequence ID" value="QEG36401.1"/>
    <property type="molecule type" value="Genomic_DNA"/>
</dbReference>
<dbReference type="KEGG" id="bgok:Pr1d_37150"/>
<proteinExistence type="predicted"/>
<name>A0A5B9QQK3_9BACT</name>